<dbReference type="Proteomes" id="UP000283383">
    <property type="component" value="Unassembled WGS sequence"/>
</dbReference>
<evidence type="ECO:0000313" key="2">
    <source>
        <dbReference type="EMBL" id="RKF71223.1"/>
    </source>
</evidence>
<keyword evidence="3" id="KW-1185">Reference proteome</keyword>
<dbReference type="AlphaFoldDB" id="A0A420I9N6"/>
<feature type="region of interest" description="Disordered" evidence="1">
    <location>
        <begin position="46"/>
        <end position="71"/>
    </location>
</feature>
<organism evidence="2 3">
    <name type="scientific">Golovinomyces cichoracearum</name>
    <dbReference type="NCBI Taxonomy" id="62708"/>
    <lineage>
        <taxon>Eukaryota</taxon>
        <taxon>Fungi</taxon>
        <taxon>Dikarya</taxon>
        <taxon>Ascomycota</taxon>
        <taxon>Pezizomycotina</taxon>
        <taxon>Leotiomycetes</taxon>
        <taxon>Erysiphales</taxon>
        <taxon>Erysiphaceae</taxon>
        <taxon>Golovinomyces</taxon>
    </lineage>
</organism>
<proteinExistence type="predicted"/>
<feature type="region of interest" description="Disordered" evidence="1">
    <location>
        <begin position="109"/>
        <end position="138"/>
    </location>
</feature>
<dbReference type="EMBL" id="MCBQ01010626">
    <property type="protein sequence ID" value="RKF71223.1"/>
    <property type="molecule type" value="Genomic_DNA"/>
</dbReference>
<evidence type="ECO:0000256" key="1">
    <source>
        <dbReference type="SAM" id="MobiDB-lite"/>
    </source>
</evidence>
<reference evidence="2 3" key="1">
    <citation type="journal article" date="2018" name="BMC Genomics">
        <title>Comparative genome analyses reveal sequence features reflecting distinct modes of host-adaptation between dicot and monocot powdery mildew.</title>
        <authorList>
            <person name="Wu Y."/>
            <person name="Ma X."/>
            <person name="Pan Z."/>
            <person name="Kale S.D."/>
            <person name="Song Y."/>
            <person name="King H."/>
            <person name="Zhang Q."/>
            <person name="Presley C."/>
            <person name="Deng X."/>
            <person name="Wei C.I."/>
            <person name="Xiao S."/>
        </authorList>
    </citation>
    <scope>NUCLEOTIDE SEQUENCE [LARGE SCALE GENOMIC DNA]</scope>
    <source>
        <strain evidence="2">UMSG3</strain>
    </source>
</reference>
<protein>
    <submittedName>
        <fullName evidence="2">Uncharacterized protein</fullName>
    </submittedName>
</protein>
<accession>A0A420I9N6</accession>
<feature type="compositionally biased region" description="Polar residues" evidence="1">
    <location>
        <begin position="61"/>
        <end position="71"/>
    </location>
</feature>
<evidence type="ECO:0000313" key="3">
    <source>
        <dbReference type="Proteomes" id="UP000283383"/>
    </source>
</evidence>
<comment type="caution">
    <text evidence="2">The sequence shown here is derived from an EMBL/GenBank/DDBJ whole genome shotgun (WGS) entry which is preliminary data.</text>
</comment>
<gene>
    <name evidence="2" type="ORF">GcM3_106032</name>
</gene>
<feature type="compositionally biased region" description="Low complexity" evidence="1">
    <location>
        <begin position="118"/>
        <end position="132"/>
    </location>
</feature>
<name>A0A420I9N6_9PEZI</name>
<sequence>MAKTFLEMQPHLTRKEMLDSPQNLFEENENHAERELSALAAQYTEHNKDSVRFSKSRQNRDSSWSPTRHSNLNANGQETCYICNGLSHHTRHCEFRQETRRYGEILRLEKESKNRQASSSKRPSIRSNSRKIQNFKSVKFSDNPKAFWSETEAGTESE</sequence>